<evidence type="ECO:0000256" key="2">
    <source>
        <dbReference type="ARBA" id="ARBA00008133"/>
    </source>
</evidence>
<evidence type="ECO:0000256" key="5">
    <source>
        <dbReference type="ARBA" id="ARBA00023244"/>
    </source>
</evidence>
<proteinExistence type="inferred from homology"/>
<reference evidence="11 12" key="1">
    <citation type="submission" date="2020-08" db="EMBL/GenBank/DDBJ databases">
        <title>Genomic Encyclopedia of Type Strains, Phase IV (KMG-IV): sequencing the most valuable type-strain genomes for metagenomic binning, comparative biology and taxonomic classification.</title>
        <authorList>
            <person name="Goeker M."/>
        </authorList>
    </citation>
    <scope>NUCLEOTIDE SEQUENCE [LARGE SCALE GENOMIC DNA]</scope>
    <source>
        <strain evidence="11 12">DSM 100211</strain>
    </source>
</reference>
<evidence type="ECO:0000313" key="11">
    <source>
        <dbReference type="EMBL" id="MBB3976880.1"/>
    </source>
</evidence>
<evidence type="ECO:0000256" key="7">
    <source>
        <dbReference type="ARBA" id="ARBA00040167"/>
    </source>
</evidence>
<dbReference type="EMBL" id="JACIEE010000004">
    <property type="protein sequence ID" value="MBB3976880.1"/>
    <property type="molecule type" value="Genomic_DNA"/>
</dbReference>
<comment type="pathway">
    <text evidence="1 9">Porphyrin-containing compound metabolism; protoporphyrin-IX biosynthesis; coproporphyrinogen-III from 5-aminolevulinate: step 3/4.</text>
</comment>
<comment type="function">
    <text evidence="6 9">Catalyzes cyclization of the linear tetrapyrrole, hydroxymethylbilane, to the macrocyclic uroporphyrinogen III.</text>
</comment>
<comment type="caution">
    <text evidence="11">The sequence shown here is derived from an EMBL/GenBank/DDBJ whole genome shotgun (WGS) entry which is preliminary data.</text>
</comment>
<dbReference type="Pfam" id="PF02602">
    <property type="entry name" value="HEM4"/>
    <property type="match status" value="1"/>
</dbReference>
<evidence type="ECO:0000256" key="4">
    <source>
        <dbReference type="ARBA" id="ARBA00023239"/>
    </source>
</evidence>
<dbReference type="RefSeq" id="WP_183803198.1">
    <property type="nucleotide sequence ID" value="NZ_JACIEE010000004.1"/>
</dbReference>
<feature type="domain" description="Tetrapyrrole biosynthesis uroporphyrinogen III synthase" evidence="10">
    <location>
        <begin position="14"/>
        <end position="239"/>
    </location>
</feature>
<evidence type="ECO:0000256" key="9">
    <source>
        <dbReference type="RuleBase" id="RU366031"/>
    </source>
</evidence>
<dbReference type="InterPro" id="IPR003754">
    <property type="entry name" value="4pyrrol_synth_uPrphyn_synth"/>
</dbReference>
<evidence type="ECO:0000256" key="8">
    <source>
        <dbReference type="ARBA" id="ARBA00048617"/>
    </source>
</evidence>
<dbReference type="NCBIfam" id="NF006621">
    <property type="entry name" value="PRK09189.1"/>
    <property type="match status" value="1"/>
</dbReference>
<dbReference type="GO" id="GO:0004852">
    <property type="term" value="F:uroporphyrinogen-III synthase activity"/>
    <property type="evidence" value="ECO:0007669"/>
    <property type="project" value="UniProtKB-UniRule"/>
</dbReference>
<keyword evidence="12" id="KW-1185">Reference proteome</keyword>
<dbReference type="PANTHER" id="PTHR38042:SF1">
    <property type="entry name" value="UROPORPHYRINOGEN-III SYNTHASE, CHLOROPLASTIC"/>
    <property type="match status" value="1"/>
</dbReference>
<dbReference type="GO" id="GO:0006780">
    <property type="term" value="P:uroporphyrinogen III biosynthetic process"/>
    <property type="evidence" value="ECO:0007669"/>
    <property type="project" value="UniProtKB-UniRule"/>
</dbReference>
<dbReference type="Gene3D" id="3.40.50.10090">
    <property type="match status" value="2"/>
</dbReference>
<dbReference type="Proteomes" id="UP000574761">
    <property type="component" value="Unassembled WGS sequence"/>
</dbReference>
<keyword evidence="4 9" id="KW-0456">Lyase</keyword>
<comment type="catalytic activity">
    <reaction evidence="8 9">
        <text>hydroxymethylbilane = uroporphyrinogen III + H2O</text>
        <dbReference type="Rhea" id="RHEA:18965"/>
        <dbReference type="ChEBI" id="CHEBI:15377"/>
        <dbReference type="ChEBI" id="CHEBI:57308"/>
        <dbReference type="ChEBI" id="CHEBI:57845"/>
        <dbReference type="EC" id="4.2.1.75"/>
    </reaction>
</comment>
<evidence type="ECO:0000259" key="10">
    <source>
        <dbReference type="Pfam" id="PF02602"/>
    </source>
</evidence>
<evidence type="ECO:0000256" key="6">
    <source>
        <dbReference type="ARBA" id="ARBA00037589"/>
    </source>
</evidence>
<dbReference type="InterPro" id="IPR039793">
    <property type="entry name" value="UROS/Hem4"/>
</dbReference>
<dbReference type="UniPathway" id="UPA00251">
    <property type="reaction ID" value="UER00320"/>
</dbReference>
<dbReference type="EC" id="4.2.1.75" evidence="3 9"/>
<dbReference type="InterPro" id="IPR036108">
    <property type="entry name" value="4pyrrol_syn_uPrphyn_synt_sf"/>
</dbReference>
<keyword evidence="5 9" id="KW-0627">Porphyrin biosynthesis</keyword>
<dbReference type="GO" id="GO:0006782">
    <property type="term" value="P:protoporphyrinogen IX biosynthetic process"/>
    <property type="evidence" value="ECO:0007669"/>
    <property type="project" value="UniProtKB-UniRule"/>
</dbReference>
<dbReference type="PANTHER" id="PTHR38042">
    <property type="entry name" value="UROPORPHYRINOGEN-III SYNTHASE, CHLOROPLASTIC"/>
    <property type="match status" value="1"/>
</dbReference>
<sequence>MRVLVVRPQASAEKTAAKLKALHHTPAILSLVVPVHDTDAATEGLARRHSAIAITSAEVANVLRSIGGELDRHLLTTVFAVGRATARAATEAGFRTVLVAEGSDGNSLADLIVRHRQDFGVPPEPLLYLAGTPRSQQFEARLDAAGAAYETVECYRMEPTRPKRSILKPLIVDEKPDAVLFYSRESARHFFELPLVTEYLDSFENALFLCISRNVAVMVPERFAKSVVVSATPTEEGLLDLL</sequence>
<accession>A0A7W6GIU8</accession>
<protein>
    <recommendedName>
        <fullName evidence="7 9">Uroporphyrinogen-III synthase</fullName>
        <ecNumber evidence="3 9">4.2.1.75</ecNumber>
    </recommendedName>
</protein>
<comment type="similarity">
    <text evidence="2 9">Belongs to the uroporphyrinogen-III synthase family.</text>
</comment>
<dbReference type="SUPFAM" id="SSF69618">
    <property type="entry name" value="HemD-like"/>
    <property type="match status" value="1"/>
</dbReference>
<evidence type="ECO:0000256" key="1">
    <source>
        <dbReference type="ARBA" id="ARBA00004772"/>
    </source>
</evidence>
<name>A0A7W6GIU8_9HYPH</name>
<evidence type="ECO:0000256" key="3">
    <source>
        <dbReference type="ARBA" id="ARBA00013109"/>
    </source>
</evidence>
<dbReference type="AlphaFoldDB" id="A0A7W6GIU8"/>
<gene>
    <name evidence="11" type="ORF">GGQ64_002080</name>
</gene>
<dbReference type="CDD" id="cd06578">
    <property type="entry name" value="HemD"/>
    <property type="match status" value="1"/>
</dbReference>
<evidence type="ECO:0000313" key="12">
    <source>
        <dbReference type="Proteomes" id="UP000574761"/>
    </source>
</evidence>
<organism evidence="11 12">
    <name type="scientific">Mycoplana azooxidifex</name>
    <dbReference type="NCBI Taxonomy" id="1636188"/>
    <lineage>
        <taxon>Bacteria</taxon>
        <taxon>Pseudomonadati</taxon>
        <taxon>Pseudomonadota</taxon>
        <taxon>Alphaproteobacteria</taxon>
        <taxon>Hyphomicrobiales</taxon>
        <taxon>Rhizobiaceae</taxon>
        <taxon>Mycoplana</taxon>
    </lineage>
</organism>